<organism evidence="2 3">
    <name type="scientific">Jejudonia soesokkakensis</name>
    <dbReference type="NCBI Taxonomy" id="1323432"/>
    <lineage>
        <taxon>Bacteria</taxon>
        <taxon>Pseudomonadati</taxon>
        <taxon>Bacteroidota</taxon>
        <taxon>Flavobacteriia</taxon>
        <taxon>Flavobacteriales</taxon>
        <taxon>Flavobacteriaceae</taxon>
        <taxon>Jejudonia</taxon>
    </lineage>
</organism>
<dbReference type="SUPFAM" id="SSF53448">
    <property type="entry name" value="Nucleotide-diphospho-sugar transferases"/>
    <property type="match status" value="1"/>
</dbReference>
<sequence length="300" mass="34780">MSLEGYSILIPTHNYNVTTLVQTLVSQTSKIDTKIEIIVYEDGSSLFLSENASVENTANVTYIHKTKNIGRAGARQFLAEKAVFQWLLFLDADVMPVSENFISTYIATLQTENHKVICGGLAYEEEVPENNKRLRWYYGRDREAVSLEKRNKRNYFIVSGNLLVEKNTFFAANTNFENQYGLDILFGSRLKKLNIPLLHINNPVYHLGLDDNKTFLRKSLKAVESTLYFEQKGLIDDDQRALQKSYLRLKQVGGTSIFNFMLKKLKPIMERNFLSGKPNLFWFDLYRLQYYIELKKKHNA</sequence>
<accession>A0ABW2MVA5</accession>
<dbReference type="Proteomes" id="UP001596415">
    <property type="component" value="Unassembled WGS sequence"/>
</dbReference>
<dbReference type="RefSeq" id="WP_380217485.1">
    <property type="nucleotide sequence ID" value="NZ_JBHTBN010000003.1"/>
</dbReference>
<protein>
    <submittedName>
        <fullName evidence="2">Glycosyltransferase family 2 protein</fullName>
    </submittedName>
</protein>
<dbReference type="CDD" id="cd00761">
    <property type="entry name" value="Glyco_tranf_GTA_type"/>
    <property type="match status" value="1"/>
</dbReference>
<dbReference type="EMBL" id="JBHTBN010000003">
    <property type="protein sequence ID" value="MFC7357641.1"/>
    <property type="molecule type" value="Genomic_DNA"/>
</dbReference>
<dbReference type="Gene3D" id="3.90.550.10">
    <property type="entry name" value="Spore Coat Polysaccharide Biosynthesis Protein SpsA, Chain A"/>
    <property type="match status" value="1"/>
</dbReference>
<dbReference type="Pfam" id="PF00535">
    <property type="entry name" value="Glycos_transf_2"/>
    <property type="match status" value="1"/>
</dbReference>
<evidence type="ECO:0000313" key="3">
    <source>
        <dbReference type="Proteomes" id="UP001596415"/>
    </source>
</evidence>
<proteinExistence type="predicted"/>
<evidence type="ECO:0000259" key="1">
    <source>
        <dbReference type="Pfam" id="PF00535"/>
    </source>
</evidence>
<gene>
    <name evidence="2" type="ORF">ACFQO1_08080</name>
</gene>
<comment type="caution">
    <text evidence="2">The sequence shown here is derived from an EMBL/GenBank/DDBJ whole genome shotgun (WGS) entry which is preliminary data.</text>
</comment>
<name>A0ABW2MVA5_9FLAO</name>
<keyword evidence="3" id="KW-1185">Reference proteome</keyword>
<feature type="domain" description="Glycosyltransferase 2-like" evidence="1">
    <location>
        <begin position="7"/>
        <end position="148"/>
    </location>
</feature>
<dbReference type="InterPro" id="IPR029044">
    <property type="entry name" value="Nucleotide-diphossugar_trans"/>
</dbReference>
<dbReference type="InterPro" id="IPR001173">
    <property type="entry name" value="Glyco_trans_2-like"/>
</dbReference>
<evidence type="ECO:0000313" key="2">
    <source>
        <dbReference type="EMBL" id="MFC7357641.1"/>
    </source>
</evidence>
<reference evidence="3" key="1">
    <citation type="journal article" date="2019" name="Int. J. Syst. Evol. Microbiol.">
        <title>The Global Catalogue of Microorganisms (GCM) 10K type strain sequencing project: providing services to taxonomists for standard genome sequencing and annotation.</title>
        <authorList>
            <consortium name="The Broad Institute Genomics Platform"/>
            <consortium name="The Broad Institute Genome Sequencing Center for Infectious Disease"/>
            <person name="Wu L."/>
            <person name="Ma J."/>
        </authorList>
    </citation>
    <scope>NUCLEOTIDE SEQUENCE [LARGE SCALE GENOMIC DNA]</scope>
    <source>
        <strain evidence="3">CGMCC 1.16306</strain>
    </source>
</reference>